<reference evidence="4" key="2">
    <citation type="submission" date="2025-05" db="UniProtKB">
        <authorList>
            <consortium name="EnsemblMetazoa"/>
        </authorList>
    </citation>
    <scope>IDENTIFICATION</scope>
    <source>
        <strain evidence="4">Foshan</strain>
    </source>
</reference>
<accession>A0ABM1ZMN4</accession>
<dbReference type="EnsemblMetazoa" id="AALFPA23_019947.R29374">
    <property type="protein sequence ID" value="AALFPA23_019947.P29374"/>
    <property type="gene ID" value="AALFPA23_019947"/>
</dbReference>
<dbReference type="SUPFAM" id="SSF54593">
    <property type="entry name" value="Glyoxalase/Bleomycin resistance protein/Dihydroxybiphenyl dioxygenase"/>
    <property type="match status" value="2"/>
</dbReference>
<name>A0ABM1ZMN4_AEDAL</name>
<evidence type="ECO:0000313" key="5">
    <source>
        <dbReference type="Proteomes" id="UP000069940"/>
    </source>
</evidence>
<feature type="domain" description="VOC" evidence="3">
    <location>
        <begin position="52"/>
        <end position="190"/>
    </location>
</feature>
<dbReference type="CDD" id="cd08358">
    <property type="entry name" value="GLOD4_N"/>
    <property type="match status" value="1"/>
</dbReference>
<feature type="domain" description="VOC" evidence="3">
    <location>
        <begin position="184"/>
        <end position="303"/>
    </location>
</feature>
<protein>
    <recommendedName>
        <fullName evidence="3">VOC domain-containing protein</fullName>
    </recommendedName>
</protein>
<dbReference type="GeneID" id="109424954"/>
<dbReference type="Pfam" id="PF21701">
    <property type="entry name" value="GLOD4_C"/>
    <property type="match status" value="1"/>
</dbReference>
<comment type="similarity">
    <text evidence="1">Belongs to the glyoxalase I family.</text>
</comment>
<dbReference type="PROSITE" id="PS51819">
    <property type="entry name" value="VOC"/>
    <property type="match status" value="2"/>
</dbReference>
<dbReference type="InterPro" id="IPR037523">
    <property type="entry name" value="VOC_core"/>
</dbReference>
<dbReference type="CDD" id="cd16357">
    <property type="entry name" value="GLOD4_C"/>
    <property type="match status" value="1"/>
</dbReference>
<evidence type="ECO:0000256" key="2">
    <source>
        <dbReference type="ARBA" id="ARBA00022737"/>
    </source>
</evidence>
<keyword evidence="5" id="KW-1185">Reference proteome</keyword>
<dbReference type="PANTHER" id="PTHR46466">
    <property type="entry name" value="GLYOXALASE DOMAIN-CONTAINING PROTEIN 4"/>
    <property type="match status" value="1"/>
</dbReference>
<sequence length="332" mass="36870">MSVSLASVPLSCGDVALSTESSVCTSITDKCVIRISGTASSLYLGTKMISARALHYVFKIGNRAKNAHFFRDILGMQVLRHEEFTQGCDAACNGPYDNRWSKTMIGYGPESTHFVIELTYNYGVKEYSLGNDFGGITVKSSDVVDRATKNNYPMVKENDHFLLVSPDGYKFFVINEKHDPAEDPVKKVTLNVTDLERSVKYWHGTLEMKQLAKSDKCAQLTYKGNGFVLELNKIDDPLDRAKAYGRIAFAVPFDLQPKIDEVIKASNGTILTPLISLDTPGKATVRVIILADPDGHEICFVDDEGFTQLSQVDPESNGQLDKYIKKDPFQEQ</sequence>
<evidence type="ECO:0000256" key="1">
    <source>
        <dbReference type="ARBA" id="ARBA00010363"/>
    </source>
</evidence>
<organism evidence="4 5">
    <name type="scientific">Aedes albopictus</name>
    <name type="common">Asian tiger mosquito</name>
    <name type="synonym">Stegomyia albopicta</name>
    <dbReference type="NCBI Taxonomy" id="7160"/>
    <lineage>
        <taxon>Eukaryota</taxon>
        <taxon>Metazoa</taxon>
        <taxon>Ecdysozoa</taxon>
        <taxon>Arthropoda</taxon>
        <taxon>Hexapoda</taxon>
        <taxon>Insecta</taxon>
        <taxon>Pterygota</taxon>
        <taxon>Neoptera</taxon>
        <taxon>Endopterygota</taxon>
        <taxon>Diptera</taxon>
        <taxon>Nematocera</taxon>
        <taxon>Culicoidea</taxon>
        <taxon>Culicidae</taxon>
        <taxon>Culicinae</taxon>
        <taxon>Aedini</taxon>
        <taxon>Aedes</taxon>
        <taxon>Stegomyia</taxon>
    </lineage>
</organism>
<evidence type="ECO:0000259" key="3">
    <source>
        <dbReference type="PROSITE" id="PS51819"/>
    </source>
</evidence>
<dbReference type="RefSeq" id="XP_029710511.2">
    <property type="nucleotide sequence ID" value="XM_029854651.2"/>
</dbReference>
<dbReference type="PANTHER" id="PTHR46466:SF1">
    <property type="entry name" value="GLYOXALASE DOMAIN-CONTAINING PROTEIN 4"/>
    <property type="match status" value="1"/>
</dbReference>
<reference evidence="5" key="1">
    <citation type="journal article" date="2015" name="Proc. Natl. Acad. Sci. U.S.A.">
        <title>Genome sequence of the Asian Tiger mosquito, Aedes albopictus, reveals insights into its biology, genetics, and evolution.</title>
        <authorList>
            <person name="Chen X.G."/>
            <person name="Jiang X."/>
            <person name="Gu J."/>
            <person name="Xu M."/>
            <person name="Wu Y."/>
            <person name="Deng Y."/>
            <person name="Zhang C."/>
            <person name="Bonizzoni M."/>
            <person name="Dermauw W."/>
            <person name="Vontas J."/>
            <person name="Armbruster P."/>
            <person name="Huang X."/>
            <person name="Yang Y."/>
            <person name="Zhang H."/>
            <person name="He W."/>
            <person name="Peng H."/>
            <person name="Liu Y."/>
            <person name="Wu K."/>
            <person name="Chen J."/>
            <person name="Lirakis M."/>
            <person name="Topalis P."/>
            <person name="Van Leeuwen T."/>
            <person name="Hall A.B."/>
            <person name="Jiang X."/>
            <person name="Thorpe C."/>
            <person name="Mueller R.L."/>
            <person name="Sun C."/>
            <person name="Waterhouse R.M."/>
            <person name="Yan G."/>
            <person name="Tu Z.J."/>
            <person name="Fang X."/>
            <person name="James A.A."/>
        </authorList>
    </citation>
    <scope>NUCLEOTIDE SEQUENCE [LARGE SCALE GENOMIC DNA]</scope>
    <source>
        <strain evidence="5">Foshan</strain>
    </source>
</reference>
<evidence type="ECO:0000313" key="4">
    <source>
        <dbReference type="EnsemblMetazoa" id="AALFPA23_019947.P29374"/>
    </source>
</evidence>
<proteinExistence type="inferred from homology"/>
<dbReference type="Proteomes" id="UP000069940">
    <property type="component" value="Unassembled WGS sequence"/>
</dbReference>
<dbReference type="Gene3D" id="3.10.180.10">
    <property type="entry name" value="2,3-Dihydroxybiphenyl 1,2-Dioxygenase, domain 1"/>
    <property type="match status" value="2"/>
</dbReference>
<dbReference type="InterPro" id="IPR043193">
    <property type="entry name" value="GLOD4"/>
</dbReference>
<keyword evidence="2" id="KW-0677">Repeat</keyword>
<dbReference type="InterPro" id="IPR029068">
    <property type="entry name" value="Glyas_Bleomycin-R_OHBP_Dase"/>
</dbReference>
<dbReference type="InterPro" id="IPR043194">
    <property type="entry name" value="GLOD4_C"/>
</dbReference>